<dbReference type="SMART" id="SM00647">
    <property type="entry name" value="IBR"/>
    <property type="match status" value="1"/>
</dbReference>
<feature type="compositionally biased region" description="Basic residues" evidence="9">
    <location>
        <begin position="1"/>
        <end position="13"/>
    </location>
</feature>
<dbReference type="SUPFAM" id="SSF57850">
    <property type="entry name" value="RING/U-box"/>
    <property type="match status" value="2"/>
</dbReference>
<keyword evidence="5" id="KW-0677">Repeat</keyword>
<evidence type="ECO:0000256" key="9">
    <source>
        <dbReference type="SAM" id="MobiDB-lite"/>
    </source>
</evidence>
<dbReference type="GO" id="GO:0016567">
    <property type="term" value="P:protein ubiquitination"/>
    <property type="evidence" value="ECO:0007669"/>
    <property type="project" value="InterPro"/>
</dbReference>
<proteinExistence type="predicted"/>
<keyword evidence="6" id="KW-0863">Zinc-finger</keyword>
<evidence type="ECO:0000313" key="11">
    <source>
        <dbReference type="EMBL" id="PGH00498.1"/>
    </source>
</evidence>
<keyword evidence="3" id="KW-0808">Transferase</keyword>
<dbReference type="GO" id="GO:0008270">
    <property type="term" value="F:zinc ion binding"/>
    <property type="evidence" value="ECO:0007669"/>
    <property type="project" value="UniProtKB-KW"/>
</dbReference>
<dbReference type="CDD" id="cd20335">
    <property type="entry name" value="BRcat_RBR"/>
    <property type="match status" value="1"/>
</dbReference>
<evidence type="ECO:0000256" key="3">
    <source>
        <dbReference type="ARBA" id="ARBA00022679"/>
    </source>
</evidence>
<feature type="region of interest" description="Disordered" evidence="9">
    <location>
        <begin position="1"/>
        <end position="24"/>
    </location>
</feature>
<feature type="compositionally biased region" description="Polar residues" evidence="9">
    <location>
        <begin position="74"/>
        <end position="84"/>
    </location>
</feature>
<dbReference type="PROSITE" id="PS51873">
    <property type="entry name" value="TRIAD"/>
    <property type="match status" value="1"/>
</dbReference>
<evidence type="ECO:0000256" key="5">
    <source>
        <dbReference type="ARBA" id="ARBA00022737"/>
    </source>
</evidence>
<evidence type="ECO:0000256" key="1">
    <source>
        <dbReference type="ARBA" id="ARBA00001798"/>
    </source>
</evidence>
<dbReference type="PANTHER" id="PTHR11685">
    <property type="entry name" value="RBR FAMILY RING FINGER AND IBR DOMAIN-CONTAINING"/>
    <property type="match status" value="1"/>
</dbReference>
<evidence type="ECO:0000256" key="7">
    <source>
        <dbReference type="ARBA" id="ARBA00022786"/>
    </source>
</evidence>
<dbReference type="OrthoDB" id="1431934at2759"/>
<dbReference type="EMBL" id="PDNB01000185">
    <property type="protein sequence ID" value="PGH00498.1"/>
    <property type="molecule type" value="Genomic_DNA"/>
</dbReference>
<keyword evidence="7" id="KW-0833">Ubl conjugation pathway</keyword>
<gene>
    <name evidence="11" type="ORF">AJ79_08189</name>
</gene>
<dbReference type="InterPro" id="IPR002867">
    <property type="entry name" value="IBR_dom"/>
</dbReference>
<dbReference type="Proteomes" id="UP000223968">
    <property type="component" value="Unassembled WGS sequence"/>
</dbReference>
<keyword evidence="12" id="KW-1185">Reference proteome</keyword>
<dbReference type="Pfam" id="PF01485">
    <property type="entry name" value="IBR"/>
    <property type="match status" value="1"/>
</dbReference>
<evidence type="ECO:0000256" key="6">
    <source>
        <dbReference type="ARBA" id="ARBA00022771"/>
    </source>
</evidence>
<organism evidence="11 12">
    <name type="scientific">Helicocarpus griseus UAMH5409</name>
    <dbReference type="NCBI Taxonomy" id="1447875"/>
    <lineage>
        <taxon>Eukaryota</taxon>
        <taxon>Fungi</taxon>
        <taxon>Dikarya</taxon>
        <taxon>Ascomycota</taxon>
        <taxon>Pezizomycotina</taxon>
        <taxon>Eurotiomycetes</taxon>
        <taxon>Eurotiomycetidae</taxon>
        <taxon>Onygenales</taxon>
        <taxon>Ajellomycetaceae</taxon>
        <taxon>Helicocarpus</taxon>
    </lineage>
</organism>
<evidence type="ECO:0000256" key="4">
    <source>
        <dbReference type="ARBA" id="ARBA00022723"/>
    </source>
</evidence>
<dbReference type="InterPro" id="IPR031127">
    <property type="entry name" value="E3_UB_ligase_RBR"/>
</dbReference>
<accession>A0A2B7WVM7</accession>
<evidence type="ECO:0000256" key="8">
    <source>
        <dbReference type="ARBA" id="ARBA00022833"/>
    </source>
</evidence>
<reference evidence="11 12" key="1">
    <citation type="submission" date="2017-10" db="EMBL/GenBank/DDBJ databases">
        <title>Comparative genomics in systemic dimorphic fungi from Ajellomycetaceae.</title>
        <authorList>
            <person name="Munoz J.F."/>
            <person name="Mcewen J.G."/>
            <person name="Clay O.K."/>
            <person name="Cuomo C.A."/>
        </authorList>
    </citation>
    <scope>NUCLEOTIDE SEQUENCE [LARGE SCALE GENOMIC DNA]</scope>
    <source>
        <strain evidence="11 12">UAMH5409</strain>
    </source>
</reference>
<dbReference type="EC" id="2.3.2.31" evidence="2"/>
<comment type="catalytic activity">
    <reaction evidence="1">
        <text>[E2 ubiquitin-conjugating enzyme]-S-ubiquitinyl-L-cysteine + [acceptor protein]-L-lysine = [E2 ubiquitin-conjugating enzyme]-L-cysteine + [acceptor protein]-N(6)-ubiquitinyl-L-lysine.</text>
        <dbReference type="EC" id="2.3.2.31"/>
    </reaction>
</comment>
<dbReference type="GO" id="GO:0061630">
    <property type="term" value="F:ubiquitin protein ligase activity"/>
    <property type="evidence" value="ECO:0007669"/>
    <property type="project" value="UniProtKB-EC"/>
</dbReference>
<dbReference type="STRING" id="1447875.A0A2B7WVM7"/>
<sequence>MAARSSRKPKARATKGTIATRNRGAKATATRAFSAISKVTRYAGAAFNSAFKTGLSGSSSPVPQKSERMVDVPVTQQVKPSLPNNKLAASRKKKKDRSDAFRECIICAEKKPLGRKGANFPAFPRCEHEPLACSDCLLKHTIINLKTRARINHNEETNKTSIDWSTCTCPQCNTSLTESELRSVLNRNGNAIVTRIATRKELQSHPRWTWCLSVTCSSGQIFPETSPSQQVVCVKCKKSSCFLHGVPWHENYTCSQYDDKHPNAQSARSSEERIKRMTKKCPNRQCGWRIQKNGGCPNMYCIKCGRSFRWDKVKYDGKVTPEPETFN</sequence>
<feature type="domain" description="RING-type" evidence="10">
    <location>
        <begin position="100"/>
        <end position="327"/>
    </location>
</feature>
<protein>
    <recommendedName>
        <fullName evidence="2">RBR-type E3 ubiquitin transferase</fullName>
        <ecNumber evidence="2">2.3.2.31</ecNumber>
    </recommendedName>
</protein>
<comment type="caution">
    <text evidence="11">The sequence shown here is derived from an EMBL/GenBank/DDBJ whole genome shotgun (WGS) entry which is preliminary data.</text>
</comment>
<dbReference type="Gene3D" id="1.20.120.1750">
    <property type="match status" value="1"/>
</dbReference>
<feature type="region of interest" description="Disordered" evidence="9">
    <location>
        <begin position="73"/>
        <end position="94"/>
    </location>
</feature>
<evidence type="ECO:0000256" key="2">
    <source>
        <dbReference type="ARBA" id="ARBA00012251"/>
    </source>
</evidence>
<keyword evidence="4" id="KW-0479">Metal-binding</keyword>
<evidence type="ECO:0000313" key="12">
    <source>
        <dbReference type="Proteomes" id="UP000223968"/>
    </source>
</evidence>
<dbReference type="AlphaFoldDB" id="A0A2B7WVM7"/>
<evidence type="ECO:0000259" key="10">
    <source>
        <dbReference type="PROSITE" id="PS51873"/>
    </source>
</evidence>
<name>A0A2B7WVM7_9EURO</name>
<keyword evidence="8" id="KW-0862">Zinc</keyword>
<dbReference type="InterPro" id="IPR044066">
    <property type="entry name" value="TRIAD_supradom"/>
</dbReference>